<evidence type="ECO:0000313" key="2">
    <source>
        <dbReference type="EMBL" id="MEA1082359.1"/>
    </source>
</evidence>
<accession>A0ABU5P2X0</accession>
<dbReference type="RefSeq" id="WP_322856783.1">
    <property type="nucleotide sequence ID" value="NZ_JAYDCJ010000003.1"/>
</dbReference>
<dbReference type="InterPro" id="IPR012312">
    <property type="entry name" value="Hemerythrin-like"/>
</dbReference>
<reference evidence="2 3" key="1">
    <citation type="submission" date="2023-12" db="EMBL/GenBank/DDBJ databases">
        <title>Marinobacter qingdaonensis sp. nov., isolated from the intertidal sediment of Qingdao, PR China.</title>
        <authorList>
            <person name="Li Y."/>
        </authorList>
    </citation>
    <scope>NUCLEOTIDE SEQUENCE [LARGE SCALE GENOMIC DNA]</scope>
    <source>
        <strain evidence="2 3">ASW11-75</strain>
    </source>
</reference>
<dbReference type="Gene3D" id="1.20.120.520">
    <property type="entry name" value="nmb1532 protein domain like"/>
    <property type="match status" value="1"/>
</dbReference>
<sequence>MTIFEELRADHDKQRKMIEQVLATSGASDERKRLFLNLKKELADHALAEERHFYVPLMQYDTTQEQARHSVAEHHELDELIEAVSSAEEDSPGWLAHAKNLAHKLLHHLEEEEKEVFTVAGKVLADADKTSLGADYRGEMDKRAETP</sequence>
<dbReference type="Proteomes" id="UP001305746">
    <property type="component" value="Unassembled WGS sequence"/>
</dbReference>
<dbReference type="Pfam" id="PF01814">
    <property type="entry name" value="Hemerythrin"/>
    <property type="match status" value="1"/>
</dbReference>
<gene>
    <name evidence="2" type="ORF">U5822_16940</name>
</gene>
<keyword evidence="3" id="KW-1185">Reference proteome</keyword>
<evidence type="ECO:0000259" key="1">
    <source>
        <dbReference type="Pfam" id="PF01814"/>
    </source>
</evidence>
<dbReference type="PANTHER" id="PTHR35585:SF1">
    <property type="entry name" value="HHE DOMAIN PROTEIN (AFU_ORTHOLOGUE AFUA_4G00730)"/>
    <property type="match status" value="1"/>
</dbReference>
<evidence type="ECO:0000313" key="3">
    <source>
        <dbReference type="Proteomes" id="UP001305746"/>
    </source>
</evidence>
<feature type="domain" description="Hemerythrin-like" evidence="1">
    <location>
        <begin position="2"/>
        <end position="119"/>
    </location>
</feature>
<dbReference type="PANTHER" id="PTHR35585">
    <property type="entry name" value="HHE DOMAIN PROTEIN (AFU_ORTHOLOGUE AFUA_4G00730)"/>
    <property type="match status" value="1"/>
</dbReference>
<comment type="caution">
    <text evidence="2">The sequence shown here is derived from an EMBL/GenBank/DDBJ whole genome shotgun (WGS) entry which is preliminary data.</text>
</comment>
<proteinExistence type="predicted"/>
<dbReference type="EMBL" id="JAYDCJ010000003">
    <property type="protein sequence ID" value="MEA1082359.1"/>
    <property type="molecule type" value="Genomic_DNA"/>
</dbReference>
<name>A0ABU5P2X0_9GAMM</name>
<organism evidence="2 3">
    <name type="scientific">Marinobacter qingdaonensis</name>
    <dbReference type="NCBI Taxonomy" id="3108486"/>
    <lineage>
        <taxon>Bacteria</taxon>
        <taxon>Pseudomonadati</taxon>
        <taxon>Pseudomonadota</taxon>
        <taxon>Gammaproteobacteria</taxon>
        <taxon>Pseudomonadales</taxon>
        <taxon>Marinobacteraceae</taxon>
        <taxon>Marinobacter</taxon>
    </lineage>
</organism>
<protein>
    <submittedName>
        <fullName evidence="2">Hemerythrin domain-containing protein</fullName>
    </submittedName>
</protein>